<accession>A0AAE6IUN4</accession>
<dbReference type="InterPro" id="IPR015422">
    <property type="entry name" value="PyrdxlP-dep_Trfase_small"/>
</dbReference>
<feature type="modified residue" description="N6-(pyridoxal phosphate)lysine" evidence="3">
    <location>
        <position position="211"/>
    </location>
</feature>
<dbReference type="GO" id="GO:0008483">
    <property type="term" value="F:transaminase activity"/>
    <property type="evidence" value="ECO:0007669"/>
    <property type="project" value="UniProtKB-KW"/>
</dbReference>
<dbReference type="InterPro" id="IPR015424">
    <property type="entry name" value="PyrdxlP-dep_Trfase"/>
</dbReference>
<dbReference type="Gene3D" id="3.90.1150.10">
    <property type="entry name" value="Aspartate Aminotransferase, domain 1"/>
    <property type="match status" value="1"/>
</dbReference>
<keyword evidence="5" id="KW-0032">Aminotransferase</keyword>
<comment type="cofactor">
    <cofactor evidence="1 4">
        <name>pyridoxal 5'-phosphate</name>
        <dbReference type="ChEBI" id="CHEBI:597326"/>
    </cofactor>
</comment>
<dbReference type="PIRSF" id="PIRSF001434">
    <property type="entry name" value="CGS"/>
    <property type="match status" value="1"/>
</dbReference>
<dbReference type="EMBL" id="CP042817">
    <property type="protein sequence ID" value="QEJ97557.1"/>
    <property type="molecule type" value="Genomic_DNA"/>
</dbReference>
<comment type="similarity">
    <text evidence="4">Belongs to the trans-sulfuration enzymes family.</text>
</comment>
<evidence type="ECO:0000256" key="3">
    <source>
        <dbReference type="PIRSR" id="PIRSR001434-2"/>
    </source>
</evidence>
<dbReference type="RefSeq" id="WP_148878776.1">
    <property type="nucleotide sequence ID" value="NZ_CP042813.1"/>
</dbReference>
<name>A0AAE6IUN4_TREPH</name>
<dbReference type="InterPro" id="IPR000277">
    <property type="entry name" value="Cys/Met-Metab_PyrdxlP-dep_enz"/>
</dbReference>
<dbReference type="GO" id="GO:0030170">
    <property type="term" value="F:pyridoxal phosphate binding"/>
    <property type="evidence" value="ECO:0007669"/>
    <property type="project" value="InterPro"/>
</dbReference>
<evidence type="ECO:0000313" key="6">
    <source>
        <dbReference type="Proteomes" id="UP000323594"/>
    </source>
</evidence>
<dbReference type="Proteomes" id="UP000323594">
    <property type="component" value="Chromosome"/>
</dbReference>
<keyword evidence="5" id="KW-0808">Transferase</keyword>
<reference evidence="5 6" key="1">
    <citation type="submission" date="2019-08" db="EMBL/GenBank/DDBJ databases">
        <authorList>
            <person name="Kuhnert P."/>
        </authorList>
    </citation>
    <scope>NUCLEOTIDE SEQUENCE [LARGE SCALE GENOMIC DNA]</scope>
    <source>
        <strain evidence="5 6">B36.5</strain>
    </source>
</reference>
<keyword evidence="2 3" id="KW-0663">Pyridoxal phosphate</keyword>
<evidence type="ECO:0000313" key="5">
    <source>
        <dbReference type="EMBL" id="QEJ97557.1"/>
    </source>
</evidence>
<dbReference type="PANTHER" id="PTHR11808:SF80">
    <property type="entry name" value="CYSTATHIONINE GAMMA-LYASE"/>
    <property type="match status" value="1"/>
</dbReference>
<dbReference type="GO" id="GO:0019346">
    <property type="term" value="P:transsulfuration"/>
    <property type="evidence" value="ECO:0007669"/>
    <property type="project" value="InterPro"/>
</dbReference>
<evidence type="ECO:0000256" key="4">
    <source>
        <dbReference type="RuleBase" id="RU362118"/>
    </source>
</evidence>
<dbReference type="GO" id="GO:0016846">
    <property type="term" value="F:carbon-sulfur lyase activity"/>
    <property type="evidence" value="ECO:0007669"/>
    <property type="project" value="TreeGrafter"/>
</dbReference>
<dbReference type="CDD" id="cd00614">
    <property type="entry name" value="CGS_like"/>
    <property type="match status" value="1"/>
</dbReference>
<sequence>MTKHTKSHTYITEILHHQGEQHFPCNAVSPPIFQTSIFCFDSYEAFQAALADEASHFLYSRGNNPTVNLCEEKLAALEHAEQAKLVTSGVSAAALAVLSQVKSGDHAIIVEDSYSWTKYLFETYLQRFNVSYTFVDGSKIEDFEKTVQPNTKLIYLESPATFTFKLQNLREVAVFARKNGIKTIIDNTWATPFFQNPIDYGIDIVIHSASKYIGGNSDIISGVIAGSKKDITHIFNTEFLPLGPVPDPMQAWLILRNLRTLHIRMPVHYANALALASFLEKHPAVETVLYPFLPSFNQYELAQSQMRGGSGLFSFRLKTRNLSAIKTFTNRLRYFKRAVSWGGYESLVFPAAVKYADTDKIPDDRISLIRLHAGIEEKEMLLEDLEQALNSL</sequence>
<protein>
    <submittedName>
        <fullName evidence="5">Aminotransferase class I/II-fold pyridoxal phosphate-dependent enzyme</fullName>
    </submittedName>
</protein>
<dbReference type="AlphaFoldDB" id="A0AAE6IUN4"/>
<dbReference type="InterPro" id="IPR015421">
    <property type="entry name" value="PyrdxlP-dep_Trfase_major"/>
</dbReference>
<dbReference type="PANTHER" id="PTHR11808">
    <property type="entry name" value="TRANS-SULFURATION ENZYME FAMILY MEMBER"/>
    <property type="match status" value="1"/>
</dbReference>
<dbReference type="Gene3D" id="3.40.640.10">
    <property type="entry name" value="Type I PLP-dependent aspartate aminotransferase-like (Major domain)"/>
    <property type="match status" value="1"/>
</dbReference>
<organism evidence="5 6">
    <name type="scientific">Treponema phagedenis</name>
    <dbReference type="NCBI Taxonomy" id="162"/>
    <lineage>
        <taxon>Bacteria</taxon>
        <taxon>Pseudomonadati</taxon>
        <taxon>Spirochaetota</taxon>
        <taxon>Spirochaetia</taxon>
        <taxon>Spirochaetales</taxon>
        <taxon>Treponemataceae</taxon>
        <taxon>Treponema</taxon>
    </lineage>
</organism>
<proteinExistence type="inferred from homology"/>
<dbReference type="SUPFAM" id="SSF53383">
    <property type="entry name" value="PLP-dependent transferases"/>
    <property type="match status" value="1"/>
</dbReference>
<dbReference type="FunFam" id="3.40.640.10:FF:000046">
    <property type="entry name" value="Cystathionine gamma-lyase"/>
    <property type="match status" value="1"/>
</dbReference>
<evidence type="ECO:0000256" key="1">
    <source>
        <dbReference type="ARBA" id="ARBA00001933"/>
    </source>
</evidence>
<dbReference type="Pfam" id="PF01053">
    <property type="entry name" value="Cys_Met_Meta_PP"/>
    <property type="match status" value="1"/>
</dbReference>
<gene>
    <name evidence="5" type="ORF">FUT82_05765</name>
</gene>
<dbReference type="GO" id="GO:0005737">
    <property type="term" value="C:cytoplasm"/>
    <property type="evidence" value="ECO:0007669"/>
    <property type="project" value="TreeGrafter"/>
</dbReference>
<evidence type="ECO:0000256" key="2">
    <source>
        <dbReference type="ARBA" id="ARBA00022898"/>
    </source>
</evidence>